<reference evidence="1 2" key="1">
    <citation type="journal article" date="2020" name="Cell">
        <title>Large-Scale Comparative Analyses of Tick Genomes Elucidate Their Genetic Diversity and Vector Capacities.</title>
        <authorList>
            <consortium name="Tick Genome and Microbiome Consortium (TIGMIC)"/>
            <person name="Jia N."/>
            <person name="Wang J."/>
            <person name="Shi W."/>
            <person name="Du L."/>
            <person name="Sun Y."/>
            <person name="Zhan W."/>
            <person name="Jiang J.F."/>
            <person name="Wang Q."/>
            <person name="Zhang B."/>
            <person name="Ji P."/>
            <person name="Bell-Sakyi L."/>
            <person name="Cui X.M."/>
            <person name="Yuan T.T."/>
            <person name="Jiang B.G."/>
            <person name="Yang W.F."/>
            <person name="Lam T.T."/>
            <person name="Chang Q.C."/>
            <person name="Ding S.J."/>
            <person name="Wang X.J."/>
            <person name="Zhu J.G."/>
            <person name="Ruan X.D."/>
            <person name="Zhao L."/>
            <person name="Wei J.T."/>
            <person name="Ye R.Z."/>
            <person name="Que T.C."/>
            <person name="Du C.H."/>
            <person name="Zhou Y.H."/>
            <person name="Cheng J.X."/>
            <person name="Dai P.F."/>
            <person name="Guo W.B."/>
            <person name="Han X.H."/>
            <person name="Huang E.J."/>
            <person name="Li L.F."/>
            <person name="Wei W."/>
            <person name="Gao Y.C."/>
            <person name="Liu J.Z."/>
            <person name="Shao H.Z."/>
            <person name="Wang X."/>
            <person name="Wang C.C."/>
            <person name="Yang T.C."/>
            <person name="Huo Q.B."/>
            <person name="Li W."/>
            <person name="Chen H.Y."/>
            <person name="Chen S.E."/>
            <person name="Zhou L.G."/>
            <person name="Ni X.B."/>
            <person name="Tian J.H."/>
            <person name="Sheng Y."/>
            <person name="Liu T."/>
            <person name="Pan Y.S."/>
            <person name="Xia L.Y."/>
            <person name="Li J."/>
            <person name="Zhao F."/>
            <person name="Cao W.C."/>
        </authorList>
    </citation>
    <scope>NUCLEOTIDE SEQUENCE [LARGE SCALE GENOMIC DNA]</scope>
    <source>
        <strain evidence="1">Iper-2018</strain>
    </source>
</reference>
<dbReference type="EMBL" id="JABSTQ010005555">
    <property type="protein sequence ID" value="KAG0439070.1"/>
    <property type="molecule type" value="Genomic_DNA"/>
</dbReference>
<accession>A0AC60QQ19</accession>
<evidence type="ECO:0000313" key="2">
    <source>
        <dbReference type="Proteomes" id="UP000805193"/>
    </source>
</evidence>
<evidence type="ECO:0000313" key="1">
    <source>
        <dbReference type="EMBL" id="KAG0439070.1"/>
    </source>
</evidence>
<name>A0AC60QQ19_IXOPE</name>
<proteinExistence type="predicted"/>
<protein>
    <submittedName>
        <fullName evidence="1">Uncharacterized protein</fullName>
    </submittedName>
</protein>
<keyword evidence="2" id="KW-1185">Reference proteome</keyword>
<organism evidence="1 2">
    <name type="scientific">Ixodes persulcatus</name>
    <name type="common">Taiga tick</name>
    <dbReference type="NCBI Taxonomy" id="34615"/>
    <lineage>
        <taxon>Eukaryota</taxon>
        <taxon>Metazoa</taxon>
        <taxon>Ecdysozoa</taxon>
        <taxon>Arthropoda</taxon>
        <taxon>Chelicerata</taxon>
        <taxon>Arachnida</taxon>
        <taxon>Acari</taxon>
        <taxon>Parasitiformes</taxon>
        <taxon>Ixodida</taxon>
        <taxon>Ixodoidea</taxon>
        <taxon>Ixodidae</taxon>
        <taxon>Ixodinae</taxon>
        <taxon>Ixodes</taxon>
    </lineage>
</organism>
<dbReference type="Proteomes" id="UP000805193">
    <property type="component" value="Unassembled WGS sequence"/>
</dbReference>
<gene>
    <name evidence="1" type="ORF">HPB47_016766</name>
</gene>
<comment type="caution">
    <text evidence="1">The sequence shown here is derived from an EMBL/GenBank/DDBJ whole genome shotgun (WGS) entry which is preliminary data.</text>
</comment>
<sequence length="175" mass="19621">MNPAHLGGRREARARALSRELENEKKTGTTSATAVVTTMEKMLMSVSVEIRDVKEAEEVAIALALTLPGKTIIIIDSQQAYRSFQSGWVSRKVLRVLKNKRPPKEPIELVWVPVHSVVEGNKLAHQYACALTYRATPMKEVPDQPVVTYKNMVTFLPQERQKLPAPHPQLSRGNK</sequence>